<evidence type="ECO:0000256" key="3">
    <source>
        <dbReference type="ARBA" id="ARBA00023163"/>
    </source>
</evidence>
<dbReference type="Pfam" id="PF12625">
    <property type="entry name" value="Arabinose_bd"/>
    <property type="match status" value="1"/>
</dbReference>
<organism evidence="6 7">
    <name type="scientific">Thalassotalea litorea</name>
    <dbReference type="NCBI Taxonomy" id="2020715"/>
    <lineage>
        <taxon>Bacteria</taxon>
        <taxon>Pseudomonadati</taxon>
        <taxon>Pseudomonadota</taxon>
        <taxon>Gammaproteobacteria</taxon>
        <taxon>Alteromonadales</taxon>
        <taxon>Colwelliaceae</taxon>
        <taxon>Thalassotalea</taxon>
    </lineage>
</organism>
<dbReference type="InterPro" id="IPR032687">
    <property type="entry name" value="AraC-type_N"/>
</dbReference>
<gene>
    <name evidence="6" type="ORF">FE810_07080</name>
</gene>
<keyword evidence="2" id="KW-0238">DNA-binding</keyword>
<evidence type="ECO:0000313" key="6">
    <source>
        <dbReference type="EMBL" id="TLU65685.1"/>
    </source>
</evidence>
<evidence type="ECO:0000313" key="7">
    <source>
        <dbReference type="Proteomes" id="UP000307790"/>
    </source>
</evidence>
<evidence type="ECO:0000256" key="4">
    <source>
        <dbReference type="SAM" id="MobiDB-lite"/>
    </source>
</evidence>
<sequence length="397" mass="45158">MLKFATTSAEQLWAFTGNMHLFGIDVSHYIHQCELPDRLLFKGDMKISTHLVYRFLDHVATSESCPDLGWQTGLKSGYTGLRGLASRALQEQTLKQCLKLIPRLTYTGASHADFFMLTRHDKVEFCHIGGVVRDYPGYYHVESYLVMVILDIIHQYVPASFTPSIIRLRSPEPKDWDRQLQSLMDNQDSVGQFHKFNLNKELISFGNPHTTIEFSNQYLNCQRRRKLVTISAIQDSASTDIRLPETSPSADASEPSNTRLSVSSTLDAPICRKSYPELANLIDILLPYFGQQMPSLNSVAIMGHISPRNLQRALKSQNLTLTLLIQQLRQELAVKLLMQGQSVQDIARRLGYQHSTHFIRTFKQLCGITPKQFQKNPQQQLPTITQVTQSIMSHNPL</sequence>
<reference evidence="6 7" key="1">
    <citation type="submission" date="2019-05" db="EMBL/GenBank/DDBJ databases">
        <title>Genome sequences of Thalassotalea litorea 1K03283.</title>
        <authorList>
            <person name="Zhang D."/>
        </authorList>
    </citation>
    <scope>NUCLEOTIDE SEQUENCE [LARGE SCALE GENOMIC DNA]</scope>
    <source>
        <strain evidence="6 7">MCCC 1K03283</strain>
    </source>
</reference>
<keyword evidence="7" id="KW-1185">Reference proteome</keyword>
<dbReference type="AlphaFoldDB" id="A0A5R9IJI5"/>
<dbReference type="SMART" id="SM00342">
    <property type="entry name" value="HTH_ARAC"/>
    <property type="match status" value="1"/>
</dbReference>
<dbReference type="PANTHER" id="PTHR47894:SF1">
    <property type="entry name" value="HTH-TYPE TRANSCRIPTIONAL REGULATOR VQSM"/>
    <property type="match status" value="1"/>
</dbReference>
<dbReference type="GO" id="GO:0005829">
    <property type="term" value="C:cytosol"/>
    <property type="evidence" value="ECO:0007669"/>
    <property type="project" value="TreeGrafter"/>
</dbReference>
<proteinExistence type="predicted"/>
<comment type="caution">
    <text evidence="6">The sequence shown here is derived from an EMBL/GenBank/DDBJ whole genome shotgun (WGS) entry which is preliminary data.</text>
</comment>
<evidence type="ECO:0000256" key="2">
    <source>
        <dbReference type="ARBA" id="ARBA00023125"/>
    </source>
</evidence>
<dbReference type="SUPFAM" id="SSF46689">
    <property type="entry name" value="Homeodomain-like"/>
    <property type="match status" value="1"/>
</dbReference>
<evidence type="ECO:0000256" key="1">
    <source>
        <dbReference type="ARBA" id="ARBA00023015"/>
    </source>
</evidence>
<dbReference type="EMBL" id="VCBC01000006">
    <property type="protein sequence ID" value="TLU65685.1"/>
    <property type="molecule type" value="Genomic_DNA"/>
</dbReference>
<protein>
    <submittedName>
        <fullName evidence="6">AraC family transcriptional regulator</fullName>
    </submittedName>
</protein>
<dbReference type="GO" id="GO:0000976">
    <property type="term" value="F:transcription cis-regulatory region binding"/>
    <property type="evidence" value="ECO:0007669"/>
    <property type="project" value="TreeGrafter"/>
</dbReference>
<dbReference type="PRINTS" id="PR00032">
    <property type="entry name" value="HTHARAC"/>
</dbReference>
<feature type="domain" description="HTH araC/xylS-type" evidence="5">
    <location>
        <begin position="279"/>
        <end position="376"/>
    </location>
</feature>
<feature type="region of interest" description="Disordered" evidence="4">
    <location>
        <begin position="241"/>
        <end position="260"/>
    </location>
</feature>
<feature type="compositionally biased region" description="Polar residues" evidence="4">
    <location>
        <begin position="246"/>
        <end position="260"/>
    </location>
</feature>
<dbReference type="OrthoDB" id="5582699at2"/>
<accession>A0A5R9IJI5</accession>
<name>A0A5R9IJI5_9GAMM</name>
<keyword evidence="1" id="KW-0805">Transcription regulation</keyword>
<dbReference type="Pfam" id="PF12833">
    <property type="entry name" value="HTH_18"/>
    <property type="match status" value="1"/>
</dbReference>
<dbReference type="InterPro" id="IPR018060">
    <property type="entry name" value="HTH_AraC"/>
</dbReference>
<keyword evidence="3" id="KW-0804">Transcription</keyword>
<evidence type="ECO:0000259" key="5">
    <source>
        <dbReference type="PROSITE" id="PS01124"/>
    </source>
</evidence>
<dbReference type="PANTHER" id="PTHR47894">
    <property type="entry name" value="HTH-TYPE TRANSCRIPTIONAL REGULATOR GADX"/>
    <property type="match status" value="1"/>
</dbReference>
<dbReference type="InterPro" id="IPR020449">
    <property type="entry name" value="Tscrpt_reg_AraC-type_HTH"/>
</dbReference>
<dbReference type="PROSITE" id="PS01124">
    <property type="entry name" value="HTH_ARAC_FAMILY_2"/>
    <property type="match status" value="1"/>
</dbReference>
<dbReference type="InterPro" id="IPR009057">
    <property type="entry name" value="Homeodomain-like_sf"/>
</dbReference>
<dbReference type="GO" id="GO:0003700">
    <property type="term" value="F:DNA-binding transcription factor activity"/>
    <property type="evidence" value="ECO:0007669"/>
    <property type="project" value="InterPro"/>
</dbReference>
<dbReference type="Proteomes" id="UP000307790">
    <property type="component" value="Unassembled WGS sequence"/>
</dbReference>
<dbReference type="Gene3D" id="1.10.10.60">
    <property type="entry name" value="Homeodomain-like"/>
    <property type="match status" value="1"/>
</dbReference>